<feature type="domain" description="Transposase IS701-like DDE" evidence="1">
    <location>
        <begin position="74"/>
        <end position="260"/>
    </location>
</feature>
<dbReference type="Proteomes" id="UP001597178">
    <property type="component" value="Unassembled WGS sequence"/>
</dbReference>
<protein>
    <submittedName>
        <fullName evidence="2">Transposase</fullName>
    </submittedName>
</protein>
<dbReference type="EMBL" id="JBHTNH010000003">
    <property type="protein sequence ID" value="MFD1360912.1"/>
    <property type="molecule type" value="Genomic_DNA"/>
</dbReference>
<organism evidence="2 3">
    <name type="scientific">Lentibacillus salinarum</name>
    <dbReference type="NCBI Taxonomy" id="446820"/>
    <lineage>
        <taxon>Bacteria</taxon>
        <taxon>Bacillati</taxon>
        <taxon>Bacillota</taxon>
        <taxon>Bacilli</taxon>
        <taxon>Bacillales</taxon>
        <taxon>Bacillaceae</taxon>
        <taxon>Lentibacillus</taxon>
    </lineage>
</organism>
<evidence type="ECO:0000313" key="2">
    <source>
        <dbReference type="EMBL" id="MFD1360912.1"/>
    </source>
</evidence>
<dbReference type="InterPro" id="IPR012337">
    <property type="entry name" value="RNaseH-like_sf"/>
</dbReference>
<dbReference type="Gene3D" id="3.90.350.10">
    <property type="entry name" value="Transposase Inhibitor Protein From Tn5, Chain A, domain 1"/>
    <property type="match status" value="1"/>
</dbReference>
<name>A0ABW3ZS58_9BACI</name>
<reference evidence="3" key="1">
    <citation type="journal article" date="2019" name="Int. J. Syst. Evol. Microbiol.">
        <title>The Global Catalogue of Microorganisms (GCM) 10K type strain sequencing project: providing services to taxonomists for standard genome sequencing and annotation.</title>
        <authorList>
            <consortium name="The Broad Institute Genomics Platform"/>
            <consortium name="The Broad Institute Genome Sequencing Center for Infectious Disease"/>
            <person name="Wu L."/>
            <person name="Ma J."/>
        </authorList>
    </citation>
    <scope>NUCLEOTIDE SEQUENCE [LARGE SCALE GENOMIC DNA]</scope>
    <source>
        <strain evidence="3">CCUG 54822</strain>
    </source>
</reference>
<dbReference type="RefSeq" id="WP_382397948.1">
    <property type="nucleotide sequence ID" value="NZ_JBHTNH010000003.1"/>
</dbReference>
<keyword evidence="3" id="KW-1185">Reference proteome</keyword>
<dbReference type="SUPFAM" id="SSF53098">
    <property type="entry name" value="Ribonuclease H-like"/>
    <property type="match status" value="1"/>
</dbReference>
<evidence type="ECO:0000259" key="1">
    <source>
        <dbReference type="Pfam" id="PF13546"/>
    </source>
</evidence>
<dbReference type="InterPro" id="IPR038721">
    <property type="entry name" value="IS701-like_DDE_dom"/>
</dbReference>
<evidence type="ECO:0000313" key="3">
    <source>
        <dbReference type="Proteomes" id="UP001597178"/>
    </source>
</evidence>
<gene>
    <name evidence="2" type="ORF">ACFQ4A_04365</name>
</gene>
<comment type="caution">
    <text evidence="2">The sequence shown here is derived from an EMBL/GenBank/DDBJ whole genome shotgun (WGS) entry which is preliminary data.</text>
</comment>
<sequence length="453" mass="52612">MIANNDMNNQLPKALKTVFDELGILKHLRKAGITKGLGFTCAYIFKLIFSLIFEGKNWYMLLEGKKSDDLPEKNAIYRFLNNSKYNWRRFLLSLSAATISKVSTLTGNKRPKVLIVDDSSYERNRSKKVELLARCFDHASQKMRYYKGFRMLTLGWSDGTTFMPIDFSLLSSMKAKLNGINEKIDKRTSGYKRRREALQKAPEQLPDMIKRALSKGIDASYVLMDSWFTQPPLIKDIVNQGLDVIGMVKATNQRYLVNNKRVGLKELYRLAAPTKHHKSILRSIHTTMANGVDVKVVFVRNRNKKREWLAILSTDCTLTEQEIIRIYGMRWDIEVFFKTTKSLLKLQKEFQGRSYDSMIAHTTIVFTRYIVLSWQHRCSTDERTLGGMFYELCDEINELDWAVALQQLIELFEDVLKKTNQKLKKLIKSQLHQWFSALPSYIKAYLPNLCCES</sequence>
<accession>A0ABW3ZS58</accession>
<proteinExistence type="predicted"/>
<dbReference type="Pfam" id="PF13546">
    <property type="entry name" value="DDE_5"/>
    <property type="match status" value="1"/>
</dbReference>